<keyword evidence="7" id="KW-1185">Reference proteome</keyword>
<keyword evidence="2" id="KW-0813">Transport</keyword>
<evidence type="ECO:0000256" key="3">
    <source>
        <dbReference type="ARBA" id="ARBA00022741"/>
    </source>
</evidence>
<evidence type="ECO:0000313" key="7">
    <source>
        <dbReference type="Proteomes" id="UP000613160"/>
    </source>
</evidence>
<dbReference type="PANTHER" id="PTHR42788">
    <property type="entry name" value="TAURINE IMPORT ATP-BINDING PROTEIN-RELATED"/>
    <property type="match status" value="1"/>
</dbReference>
<dbReference type="InterPro" id="IPR027417">
    <property type="entry name" value="P-loop_NTPase"/>
</dbReference>
<dbReference type="SMART" id="SM00382">
    <property type="entry name" value="AAA"/>
    <property type="match status" value="1"/>
</dbReference>
<evidence type="ECO:0000259" key="5">
    <source>
        <dbReference type="PROSITE" id="PS50893"/>
    </source>
</evidence>
<protein>
    <submittedName>
        <fullName evidence="6">ABC transporter ATP-binding protein</fullName>
    </submittedName>
</protein>
<dbReference type="SUPFAM" id="SSF52540">
    <property type="entry name" value="P-loop containing nucleoside triphosphate hydrolases"/>
    <property type="match status" value="1"/>
</dbReference>
<evidence type="ECO:0000313" key="6">
    <source>
        <dbReference type="EMBL" id="GGD40463.1"/>
    </source>
</evidence>
<dbReference type="InterPro" id="IPR017871">
    <property type="entry name" value="ABC_transporter-like_CS"/>
</dbReference>
<feature type="domain" description="ABC transporter" evidence="5">
    <location>
        <begin position="21"/>
        <end position="252"/>
    </location>
</feature>
<keyword evidence="4 6" id="KW-0067">ATP-binding</keyword>
<comment type="similarity">
    <text evidence="1">Belongs to the ABC transporter superfamily.</text>
</comment>
<reference evidence="6" key="2">
    <citation type="submission" date="2020-09" db="EMBL/GenBank/DDBJ databases">
        <authorList>
            <person name="Sun Q."/>
            <person name="Zhou Y."/>
        </authorList>
    </citation>
    <scope>NUCLEOTIDE SEQUENCE</scope>
    <source>
        <strain evidence="6">CGMCC 1.15493</strain>
    </source>
</reference>
<evidence type="ECO:0000256" key="4">
    <source>
        <dbReference type="ARBA" id="ARBA00022840"/>
    </source>
</evidence>
<proteinExistence type="inferred from homology"/>
<dbReference type="GO" id="GO:0016887">
    <property type="term" value="F:ATP hydrolysis activity"/>
    <property type="evidence" value="ECO:0007669"/>
    <property type="project" value="InterPro"/>
</dbReference>
<dbReference type="PROSITE" id="PS50893">
    <property type="entry name" value="ABC_TRANSPORTER_2"/>
    <property type="match status" value="1"/>
</dbReference>
<dbReference type="AlphaFoldDB" id="A0A916YD23"/>
<dbReference type="Proteomes" id="UP000613160">
    <property type="component" value="Unassembled WGS sequence"/>
</dbReference>
<name>A0A916YD23_9HYPH</name>
<keyword evidence="3" id="KW-0547">Nucleotide-binding</keyword>
<dbReference type="Pfam" id="PF00005">
    <property type="entry name" value="ABC_tran"/>
    <property type="match status" value="1"/>
</dbReference>
<accession>A0A916YD23</accession>
<dbReference type="CDD" id="cd03293">
    <property type="entry name" value="ABC_NrtD_SsuB_transporters"/>
    <property type="match status" value="1"/>
</dbReference>
<evidence type="ECO:0000256" key="2">
    <source>
        <dbReference type="ARBA" id="ARBA00022448"/>
    </source>
</evidence>
<dbReference type="Gene3D" id="3.40.50.300">
    <property type="entry name" value="P-loop containing nucleotide triphosphate hydrolases"/>
    <property type="match status" value="1"/>
</dbReference>
<dbReference type="InterPro" id="IPR003439">
    <property type="entry name" value="ABC_transporter-like_ATP-bd"/>
</dbReference>
<dbReference type="PANTHER" id="PTHR42788:SF13">
    <property type="entry name" value="ALIPHATIC SULFONATES IMPORT ATP-BINDING PROTEIN SSUB"/>
    <property type="match status" value="1"/>
</dbReference>
<evidence type="ECO:0000256" key="1">
    <source>
        <dbReference type="ARBA" id="ARBA00005417"/>
    </source>
</evidence>
<dbReference type="GO" id="GO:0005524">
    <property type="term" value="F:ATP binding"/>
    <property type="evidence" value="ECO:0007669"/>
    <property type="project" value="UniProtKB-KW"/>
</dbReference>
<organism evidence="6 7">
    <name type="scientific">Aureimonas glaciei</name>
    <dbReference type="NCBI Taxonomy" id="1776957"/>
    <lineage>
        <taxon>Bacteria</taxon>
        <taxon>Pseudomonadati</taxon>
        <taxon>Pseudomonadota</taxon>
        <taxon>Alphaproteobacteria</taxon>
        <taxon>Hyphomicrobiales</taxon>
        <taxon>Aurantimonadaceae</taxon>
        <taxon>Aureimonas</taxon>
    </lineage>
</organism>
<dbReference type="InterPro" id="IPR050166">
    <property type="entry name" value="ABC_transporter_ATP-bind"/>
</dbReference>
<gene>
    <name evidence="6" type="ORF">GCM10011335_48970</name>
</gene>
<dbReference type="EMBL" id="BMJJ01000016">
    <property type="protein sequence ID" value="GGD40463.1"/>
    <property type="molecule type" value="Genomic_DNA"/>
</dbReference>
<comment type="caution">
    <text evidence="6">The sequence shown here is derived from an EMBL/GenBank/DDBJ whole genome shotgun (WGS) entry which is preliminary data.</text>
</comment>
<dbReference type="InterPro" id="IPR003593">
    <property type="entry name" value="AAA+_ATPase"/>
</dbReference>
<dbReference type="RefSeq" id="WP_188855058.1">
    <property type="nucleotide sequence ID" value="NZ_BMJJ01000016.1"/>
</dbReference>
<reference evidence="6" key="1">
    <citation type="journal article" date="2014" name="Int. J. Syst. Evol. Microbiol.">
        <title>Complete genome sequence of Corynebacterium casei LMG S-19264T (=DSM 44701T), isolated from a smear-ripened cheese.</title>
        <authorList>
            <consortium name="US DOE Joint Genome Institute (JGI-PGF)"/>
            <person name="Walter F."/>
            <person name="Albersmeier A."/>
            <person name="Kalinowski J."/>
            <person name="Ruckert C."/>
        </authorList>
    </citation>
    <scope>NUCLEOTIDE SEQUENCE</scope>
    <source>
        <strain evidence="6">CGMCC 1.15493</strain>
    </source>
</reference>
<dbReference type="PROSITE" id="PS00211">
    <property type="entry name" value="ABC_TRANSPORTER_1"/>
    <property type="match status" value="1"/>
</dbReference>
<sequence>MNAAAGVTDRVVADAGRPVVYELSRVTKTYGRGAIRAIDMVDLTLERGSFSAIIGPSGCGKSTLLKIMAGLVSPTSGRVVLNGTPVMGPRRDIGMMFQQATLFPWRTTLENVVLPIEIRDGAAAAKASHAKARSLLDLVGLSGFESVYPDKLSGGMAQRAAICRMLVTEPSMLLLDEPFSALDELSRDFMNMELQRICLEKNATAFLVTHSIPEAVILSDVVYVMSPRPGRFVEIITIDLPRPRTLDMLTDPQLAAYVRRIRSLLDEGASQ</sequence>